<organism evidence="6 7">
    <name type="scientific">Paenibacillus lentus</name>
    <dbReference type="NCBI Taxonomy" id="1338368"/>
    <lineage>
        <taxon>Bacteria</taxon>
        <taxon>Bacillati</taxon>
        <taxon>Bacillota</taxon>
        <taxon>Bacilli</taxon>
        <taxon>Bacillales</taxon>
        <taxon>Paenibacillaceae</taxon>
        <taxon>Paenibacillus</taxon>
    </lineage>
</organism>
<evidence type="ECO:0000313" key="6">
    <source>
        <dbReference type="EMBL" id="AZK45273.1"/>
    </source>
</evidence>
<proteinExistence type="inferred from homology"/>
<dbReference type="Pfam" id="PF03466">
    <property type="entry name" value="LysR_substrate"/>
    <property type="match status" value="1"/>
</dbReference>
<dbReference type="GO" id="GO:0003700">
    <property type="term" value="F:DNA-binding transcription factor activity"/>
    <property type="evidence" value="ECO:0007669"/>
    <property type="project" value="InterPro"/>
</dbReference>
<dbReference type="GO" id="GO:0000976">
    <property type="term" value="F:transcription cis-regulatory region binding"/>
    <property type="evidence" value="ECO:0007669"/>
    <property type="project" value="TreeGrafter"/>
</dbReference>
<dbReference type="InterPro" id="IPR036388">
    <property type="entry name" value="WH-like_DNA-bd_sf"/>
</dbReference>
<dbReference type="KEGG" id="plen:EIM92_02870"/>
<sequence>MDLNDLRIFQMVALHGSVSKAAVELNYVQSNVTARIKLLERELHTPLFYRHRRGMILNTEGKRLLEYANDILAKFDELKKVFQDSSTPSGILEIGIVETVIALPKLLSSYLHTYPNVDLSLKAGVTEQLLQEVVDFKLDGAFVTGPIQHPMIEQYEVFQEELVIVSREASFSLDDITVKPLLLYNKGCSYRERMESWLKEEGIVPRKIIEFGTFDTIIGSVAAGVGLTIVPESTVSYLTMQGTIHCHRVPDPYREVTTVFIRRKDSHMTSSVEAFIDEIKKVTNPLLRT</sequence>
<keyword evidence="7" id="KW-1185">Reference proteome</keyword>
<evidence type="ECO:0000259" key="5">
    <source>
        <dbReference type="PROSITE" id="PS50931"/>
    </source>
</evidence>
<dbReference type="RefSeq" id="WP_125081392.1">
    <property type="nucleotide sequence ID" value="NZ_CP034248.1"/>
</dbReference>
<comment type="similarity">
    <text evidence="1">Belongs to the LysR transcriptional regulatory family.</text>
</comment>
<dbReference type="Pfam" id="PF00126">
    <property type="entry name" value="HTH_1"/>
    <property type="match status" value="1"/>
</dbReference>
<keyword evidence="2" id="KW-0805">Transcription regulation</keyword>
<dbReference type="Gene3D" id="1.10.10.10">
    <property type="entry name" value="Winged helix-like DNA-binding domain superfamily/Winged helix DNA-binding domain"/>
    <property type="match status" value="1"/>
</dbReference>
<gene>
    <name evidence="6" type="ORF">EIM92_02870</name>
</gene>
<evidence type="ECO:0000313" key="7">
    <source>
        <dbReference type="Proteomes" id="UP000273145"/>
    </source>
</evidence>
<dbReference type="SUPFAM" id="SSF53850">
    <property type="entry name" value="Periplasmic binding protein-like II"/>
    <property type="match status" value="1"/>
</dbReference>
<dbReference type="EMBL" id="CP034248">
    <property type="protein sequence ID" value="AZK45273.1"/>
    <property type="molecule type" value="Genomic_DNA"/>
</dbReference>
<keyword evidence="4" id="KW-0804">Transcription</keyword>
<dbReference type="FunFam" id="1.10.10.10:FF:000001">
    <property type="entry name" value="LysR family transcriptional regulator"/>
    <property type="match status" value="1"/>
</dbReference>
<dbReference type="PANTHER" id="PTHR30126">
    <property type="entry name" value="HTH-TYPE TRANSCRIPTIONAL REGULATOR"/>
    <property type="match status" value="1"/>
</dbReference>
<dbReference type="PROSITE" id="PS50931">
    <property type="entry name" value="HTH_LYSR"/>
    <property type="match status" value="1"/>
</dbReference>
<evidence type="ECO:0000256" key="1">
    <source>
        <dbReference type="ARBA" id="ARBA00009437"/>
    </source>
</evidence>
<dbReference type="InterPro" id="IPR000847">
    <property type="entry name" value="LysR_HTH_N"/>
</dbReference>
<dbReference type="OrthoDB" id="8479357at2"/>
<keyword evidence="3" id="KW-0238">DNA-binding</keyword>
<dbReference type="InterPro" id="IPR036390">
    <property type="entry name" value="WH_DNA-bd_sf"/>
</dbReference>
<evidence type="ECO:0000256" key="3">
    <source>
        <dbReference type="ARBA" id="ARBA00023125"/>
    </source>
</evidence>
<dbReference type="PANTHER" id="PTHR30126:SF40">
    <property type="entry name" value="HTH-TYPE TRANSCRIPTIONAL REGULATOR GLTR"/>
    <property type="match status" value="1"/>
</dbReference>
<dbReference type="Gene3D" id="3.40.190.290">
    <property type="match status" value="1"/>
</dbReference>
<dbReference type="Proteomes" id="UP000273145">
    <property type="component" value="Chromosome"/>
</dbReference>
<dbReference type="CDD" id="cd08442">
    <property type="entry name" value="PBP2_YofA_SoxR_like"/>
    <property type="match status" value="1"/>
</dbReference>
<reference evidence="6 7" key="1">
    <citation type="submission" date="2018-11" db="EMBL/GenBank/DDBJ databases">
        <title>Genome sequencing of Paenibacillus lentus DSM25539(T).</title>
        <authorList>
            <person name="Kook J.-K."/>
            <person name="Park S.-N."/>
            <person name="Lim Y.K."/>
        </authorList>
    </citation>
    <scope>NUCLEOTIDE SEQUENCE [LARGE SCALE GENOMIC DNA]</scope>
    <source>
        <strain evidence="6 7">DSM 25539</strain>
    </source>
</reference>
<name>A0A3Q8S3N6_9BACL</name>
<feature type="domain" description="HTH lysR-type" evidence="5">
    <location>
        <begin position="1"/>
        <end position="58"/>
    </location>
</feature>
<dbReference type="InterPro" id="IPR005119">
    <property type="entry name" value="LysR_subst-bd"/>
</dbReference>
<accession>A0A3Q8S3N6</accession>
<dbReference type="AlphaFoldDB" id="A0A3Q8S3N6"/>
<protein>
    <submittedName>
        <fullName evidence="6">LysR family transcriptional regulator</fullName>
    </submittedName>
</protein>
<dbReference type="SUPFAM" id="SSF46785">
    <property type="entry name" value="Winged helix' DNA-binding domain"/>
    <property type="match status" value="1"/>
</dbReference>
<evidence type="ECO:0000256" key="4">
    <source>
        <dbReference type="ARBA" id="ARBA00023163"/>
    </source>
</evidence>
<evidence type="ECO:0000256" key="2">
    <source>
        <dbReference type="ARBA" id="ARBA00023015"/>
    </source>
</evidence>